<dbReference type="AlphaFoldDB" id="A0ABD6EWT2"/>
<organism evidence="1 2">
    <name type="scientific">Gnathostoma spinigerum</name>
    <dbReference type="NCBI Taxonomy" id="75299"/>
    <lineage>
        <taxon>Eukaryota</taxon>
        <taxon>Metazoa</taxon>
        <taxon>Ecdysozoa</taxon>
        <taxon>Nematoda</taxon>
        <taxon>Chromadorea</taxon>
        <taxon>Rhabditida</taxon>
        <taxon>Spirurina</taxon>
        <taxon>Gnathostomatomorpha</taxon>
        <taxon>Gnathostomatoidea</taxon>
        <taxon>Gnathostomatidae</taxon>
        <taxon>Gnathostoma</taxon>
    </lineage>
</organism>
<protein>
    <submittedName>
        <fullName evidence="1">Uncharacterized protein</fullName>
    </submittedName>
</protein>
<evidence type="ECO:0000313" key="2">
    <source>
        <dbReference type="Proteomes" id="UP001608902"/>
    </source>
</evidence>
<reference evidence="1 2" key="1">
    <citation type="submission" date="2024-08" db="EMBL/GenBank/DDBJ databases">
        <title>Gnathostoma spinigerum genome.</title>
        <authorList>
            <person name="Gonzalez-Bertolin B."/>
            <person name="Monzon S."/>
            <person name="Zaballos A."/>
            <person name="Jimenez P."/>
            <person name="Dekumyoy P."/>
            <person name="Varona S."/>
            <person name="Cuesta I."/>
            <person name="Sumanam S."/>
            <person name="Adisakwattana P."/>
            <person name="Gasser R.B."/>
            <person name="Hernandez-Gonzalez A."/>
            <person name="Young N.D."/>
            <person name="Perteguer M.J."/>
        </authorList>
    </citation>
    <scope>NUCLEOTIDE SEQUENCE [LARGE SCALE GENOMIC DNA]</scope>
    <source>
        <strain evidence="1">AL3</strain>
        <tissue evidence="1">Liver</tissue>
    </source>
</reference>
<comment type="caution">
    <text evidence="1">The sequence shown here is derived from an EMBL/GenBank/DDBJ whole genome shotgun (WGS) entry which is preliminary data.</text>
</comment>
<accession>A0ABD6EWT2</accession>
<dbReference type="EMBL" id="JBGFUD010007387">
    <property type="protein sequence ID" value="MFH4981523.1"/>
    <property type="molecule type" value="Genomic_DNA"/>
</dbReference>
<keyword evidence="2" id="KW-1185">Reference proteome</keyword>
<gene>
    <name evidence="1" type="ORF">AB6A40_008232</name>
</gene>
<sequence length="352" mass="39625">MDESLKQKYFSCGNIVRVDSRGRYDASLTSYKQTLPKSTGNERLIRNPSSIKHQSDRECYDKVVRHISDYCDRQLSESDKNDGWSTIRSECDNRQHIAIIPREYSTIGHRPPTPDCPVLRVMRSGDSHYSTIGPNCTINSLNSAARSNPQQSIVPVVRRRIFNRLRNTHKEPSNTTPTIHAYSNPADRSVRELFDDLNHLSVNNSRSLAYDRSCNSDIDNRTSQYLDAIEDAYTIMPLLASNTLRGESVTFPPADVNSVNLSQNGTLKSNIFRNTALRNGTLKPASFDLDNYDGKLHTLTKHDKKTRSSLNVLCTPRTSLHVLPLSCVCRPQCILSCITATKAPSYCMLSNP</sequence>
<dbReference type="Proteomes" id="UP001608902">
    <property type="component" value="Unassembled WGS sequence"/>
</dbReference>
<evidence type="ECO:0000313" key="1">
    <source>
        <dbReference type="EMBL" id="MFH4981523.1"/>
    </source>
</evidence>
<name>A0ABD6EWT2_9BILA</name>
<proteinExistence type="predicted"/>